<dbReference type="InterPro" id="IPR028994">
    <property type="entry name" value="Integrin_alpha_N"/>
</dbReference>
<dbReference type="PRINTS" id="PR01341">
    <property type="entry name" value="SALSPVBPROT"/>
</dbReference>
<evidence type="ECO:0000313" key="7">
    <source>
        <dbReference type="EMBL" id="AXO88162.1"/>
    </source>
</evidence>
<dbReference type="Pfam" id="PF12256">
    <property type="entry name" value="TcdB_toxin_midN"/>
    <property type="match status" value="1"/>
</dbReference>
<evidence type="ECO:0000259" key="5">
    <source>
        <dbReference type="Pfam" id="PF12255"/>
    </source>
</evidence>
<dbReference type="GO" id="GO:0005576">
    <property type="term" value="C:extracellular region"/>
    <property type="evidence" value="ECO:0007669"/>
    <property type="project" value="UniProtKB-SubCell"/>
</dbReference>
<reference evidence="7 8" key="1">
    <citation type="submission" date="2018-08" db="EMBL/GenBank/DDBJ databases">
        <authorList>
            <person name="Lee Y."/>
            <person name="Kakembo D."/>
        </authorList>
    </citation>
    <scope>NUCLEOTIDE SEQUENCE [LARGE SCALE GENOMIC DNA]</scope>
    <source>
        <strain evidence="7 8">JBCS1880</strain>
    </source>
</reference>
<keyword evidence="8" id="KW-1185">Reference proteome</keyword>
<organism evidence="7 8">
    <name type="scientific">Pseudomonas parafulva</name>
    <dbReference type="NCBI Taxonomy" id="157782"/>
    <lineage>
        <taxon>Bacteria</taxon>
        <taxon>Pseudomonadati</taxon>
        <taxon>Pseudomonadota</taxon>
        <taxon>Gammaproteobacteria</taxon>
        <taxon>Pseudomonadales</taxon>
        <taxon>Pseudomonadaceae</taxon>
        <taxon>Pseudomonas</taxon>
    </lineage>
</organism>
<protein>
    <recommendedName>
        <fullName evidence="9">Toxin</fullName>
    </recommendedName>
</protein>
<gene>
    <name evidence="7" type="ORF">DZC75_09200</name>
</gene>
<evidence type="ECO:0000259" key="6">
    <source>
        <dbReference type="Pfam" id="PF12256"/>
    </source>
</evidence>
<evidence type="ECO:0000256" key="3">
    <source>
        <dbReference type="ARBA" id="ARBA00023026"/>
    </source>
</evidence>
<dbReference type="Pfam" id="PF12255">
    <property type="entry name" value="TcdB_toxin_midC"/>
    <property type="match status" value="1"/>
</dbReference>
<feature type="region of interest" description="Disordered" evidence="4">
    <location>
        <begin position="1"/>
        <end position="70"/>
    </location>
</feature>
<evidence type="ECO:0000313" key="8">
    <source>
        <dbReference type="Proteomes" id="UP000258127"/>
    </source>
</evidence>
<name>A0AAI8KAJ4_9PSED</name>
<dbReference type="Proteomes" id="UP000258127">
    <property type="component" value="Chromosome"/>
</dbReference>
<accession>A0AAI8KAJ4</accession>
<dbReference type="InterPro" id="IPR022044">
    <property type="entry name" value="TcdB_toxin_mid/C"/>
</dbReference>
<dbReference type="InterPro" id="IPR003284">
    <property type="entry name" value="Sal_SpvB"/>
</dbReference>
<dbReference type="Pfam" id="PF03534">
    <property type="entry name" value="SpvB"/>
    <property type="match status" value="1"/>
</dbReference>
<dbReference type="SUPFAM" id="SSF69318">
    <property type="entry name" value="Integrin alpha N-terminal domain"/>
    <property type="match status" value="1"/>
</dbReference>
<proteinExistence type="predicted"/>
<evidence type="ECO:0000256" key="1">
    <source>
        <dbReference type="ARBA" id="ARBA00004613"/>
    </source>
</evidence>
<dbReference type="EMBL" id="CP031641">
    <property type="protein sequence ID" value="AXO88162.1"/>
    <property type="molecule type" value="Genomic_DNA"/>
</dbReference>
<feature type="compositionally biased region" description="Gly residues" evidence="4">
    <location>
        <begin position="59"/>
        <end position="70"/>
    </location>
</feature>
<dbReference type="GO" id="GO:0005737">
    <property type="term" value="C:cytoplasm"/>
    <property type="evidence" value="ECO:0007669"/>
    <property type="project" value="InterPro"/>
</dbReference>
<evidence type="ECO:0000256" key="2">
    <source>
        <dbReference type="ARBA" id="ARBA00022525"/>
    </source>
</evidence>
<feature type="domain" description="Insecticide toxin TcdB middle/N-terminal" evidence="6">
    <location>
        <begin position="690"/>
        <end position="828"/>
    </location>
</feature>
<comment type="subcellular location">
    <subcellularLocation>
        <location evidence="1">Secreted</location>
    </subcellularLocation>
</comment>
<evidence type="ECO:0008006" key="9">
    <source>
        <dbReference type="Google" id="ProtNLM"/>
    </source>
</evidence>
<sequence length="1723" mass="188753">MAVLRSRIRSNNCCAPTPLARPPRLLSRGKAVTEQSPQDLQPDASAERPAFYTPPALPKGGGTVSVGGGMLSSAGPDGAAGWHLPLPSPSGRALSASLALNYSSAGGNSAFGAGWEYALPAVACTTRFGFPRYDGDDRLVGPSGGELLRAAEPRRATRLPFSATPAGYAVTPWTERVGGLDARLEHWQAEEDPDGPGFWLQYLADGSLSLYGWSESARLFAPGEPGHTACWYLEEQVSARGEHVVYRYRSEDEQGCSQQELEAHPRVVNVYPQAVYAMNATPSEGLLIPAQAFDEDDFLTFTVFDYGERGADPEQVPLFEPAQCWPVRDDCHSFWRYGFNVRLRRLCRDVLLWHRTARLDGQADPTPELVARLHLEYDSSPVASILVSAAQLSADVDLRLPPLEFELSRPGRAVPQWEALPELDGFWADAWQLADLHGDGVPGLLYLDEHAWHYRAPQRGAGEDRITWGPPEPLPQVPTIGRADLMDLDGDGRPEWVVTAGGLQGSFTLGTDGAWSGLVPIAALPSEYDHPQMRLADLTGDGQSDVVMLRALGPRSVRLYPSAGNRGWLAARSEQYHGRVPLPSLDQSMVVFADPAGSGQAHLVRITGQGVTLWPSLGYGRFDEALQIPGFEVADFSPSRVFLADTDGAGTTDILYLQPDGIRVFVSQCGNRFVEGPFIKAPDGLVLDDTCQVQVADVRGQGTADLLLTVPLHDADNAPRSWLYRFNERRPWLLHTIVDNLGSRTELDYRSSAQAWLDEKAAVTHRTGRAPVSHLPFPVHTLSRVTAVNEITGVTLGSEMRYLGGVWDSTEREFAGFRRLLQTDTHALVDASATHLSPPTRVLSWFHCGIETLDGLAEEAFTDMDAAFPQGEVRLTQGAGDDEHPFSPEPALRTWLYRALRGQLLRREVYGLDGQAQADKPYSVERPRWQIRACATADDLHPSALITAVQHLGLNCERYPQDPQVDQAIVLRQDRYGNVLESVTVKYPRLLDPAALAQEEVERKIYPASLPSGLIEASCDEQQYDCWVSLSRATVHNRVKDDDFVIGLPGAMRRDMVHFAQAQVPEGGFSVEYLLEQGLPLSDPARTVLASYEKTVWRQADGSGASSEPSRQALRAYTRTAMLDKASLDVLRPAFELTLLGLLQDALANPSSDPAVLGRLRRRLPVVEHAVTYGLLLSYLEQAPDDREASQMLRQALKHVISVQTLRDRLLDEAAEALPEGLHGALRKESRVPDAALGSVLAWFGAQHAQDAAVLATLHAALVSALSANSADALFCRALLAALQRVPSSPARTAAEQAWLLAVRQELDRPLQEETLPELLKRGGYIAMDRPLDAEELADAADPDGLGVPGIAGEPLVEQAYCGHHGISHYQDALHFWQPHRMQDSTVTGPSQLSYSAHDVVVVKVCDAAGLTSTIEAYDWRFLQPVRIQDANDNLSEVALDALGRVLHTRFYGTQTAAGSDEAVMTGYCSGRPFTPPPTVADAVALNDSKGVPVHTAFTVVADSWMPLALTSDGSTDPARRCGALAWRRMAARLSVNGLGPFAMVGRTPPHTVQILSDRYDDDPEQQVRVTVTLTGGGQLLQSAVLNPPGEAFVRTEQGALLADAQGGAVSRDATVRWAVSGKTEYDNKGQAVRVWLPFYLDDWRWVSDDSAREGIYADTHYYDALGREYRVVRAAGEEVEGQWANYERRVQQYPWFTVSEDENDTWLEVIEQARLRARSTVQ</sequence>
<evidence type="ECO:0000256" key="4">
    <source>
        <dbReference type="SAM" id="MobiDB-lite"/>
    </source>
</evidence>
<keyword evidence="3" id="KW-0843">Virulence</keyword>
<keyword evidence="2" id="KW-0964">Secreted</keyword>
<dbReference type="InterPro" id="IPR022045">
    <property type="entry name" value="TcdB_toxin_mid/N"/>
</dbReference>
<feature type="domain" description="Insecticide toxin TcdB middle/C-terminal" evidence="5">
    <location>
        <begin position="895"/>
        <end position="1048"/>
    </location>
</feature>